<evidence type="ECO:0000256" key="4">
    <source>
        <dbReference type="ARBA" id="ARBA00022741"/>
    </source>
</evidence>
<feature type="domain" description="Histidine kinase/HSP90-like ATPase" evidence="10">
    <location>
        <begin position="26"/>
        <end position="187"/>
    </location>
</feature>
<name>A0A1H9N2E6_9BURK</name>
<evidence type="ECO:0000313" key="11">
    <source>
        <dbReference type="EMBL" id="SER30048.1"/>
    </source>
</evidence>
<dbReference type="SUPFAM" id="SSF55874">
    <property type="entry name" value="ATPase domain of HSP90 chaperone/DNA topoisomerase II/histidine kinase"/>
    <property type="match status" value="1"/>
</dbReference>
<feature type="binding site" evidence="9">
    <location>
        <position position="84"/>
    </location>
    <ligand>
        <name>ATP</name>
        <dbReference type="ChEBI" id="CHEBI:30616"/>
    </ligand>
</feature>
<comment type="caution">
    <text evidence="8">Lacks conserved residue(s) required for the propagation of feature annotation.</text>
</comment>
<evidence type="ECO:0000256" key="6">
    <source>
        <dbReference type="ARBA" id="ARBA00023016"/>
    </source>
</evidence>
<dbReference type="CDD" id="cd16927">
    <property type="entry name" value="HATPase_Hsp90-like"/>
    <property type="match status" value="1"/>
</dbReference>
<evidence type="ECO:0000256" key="8">
    <source>
        <dbReference type="HAMAP-Rule" id="MF_00505"/>
    </source>
</evidence>
<keyword evidence="5 8" id="KW-0067">ATP-binding</keyword>
<organism evidence="11 12">
    <name type="scientific">Giesbergeria anulus</name>
    <dbReference type="NCBI Taxonomy" id="180197"/>
    <lineage>
        <taxon>Bacteria</taxon>
        <taxon>Pseudomonadati</taxon>
        <taxon>Pseudomonadota</taxon>
        <taxon>Betaproteobacteria</taxon>
        <taxon>Burkholderiales</taxon>
        <taxon>Comamonadaceae</taxon>
        <taxon>Giesbergeria</taxon>
    </lineage>
</organism>
<feature type="binding site" evidence="9">
    <location>
        <position position="98"/>
    </location>
    <ligand>
        <name>ATP</name>
        <dbReference type="ChEBI" id="CHEBI:30616"/>
    </ligand>
</feature>
<dbReference type="InterPro" id="IPR036890">
    <property type="entry name" value="HATPase_C_sf"/>
</dbReference>
<feature type="binding site" evidence="9">
    <location>
        <position position="347"/>
    </location>
    <ligand>
        <name>ATP</name>
        <dbReference type="ChEBI" id="CHEBI:30616"/>
    </ligand>
</feature>
<dbReference type="FunFam" id="3.30.565.10:FF:000009">
    <property type="entry name" value="Molecular chaperone HtpG"/>
    <property type="match status" value="1"/>
</dbReference>
<comment type="function">
    <text evidence="8">Molecular chaperone. Has ATPase activity.</text>
</comment>
<evidence type="ECO:0000256" key="3">
    <source>
        <dbReference type="ARBA" id="ARBA00022490"/>
    </source>
</evidence>
<gene>
    <name evidence="8" type="primary">htpG</name>
    <name evidence="11" type="ORF">SAMN02982919_02139</name>
</gene>
<dbReference type="Gene3D" id="3.30.230.80">
    <property type="match status" value="1"/>
</dbReference>
<accession>A0A1H9N2E6</accession>
<dbReference type="Gene3D" id="1.20.120.790">
    <property type="entry name" value="Heat shock protein 90, C-terminal domain"/>
    <property type="match status" value="1"/>
</dbReference>
<keyword evidence="4 8" id="KW-0547">Nucleotide-binding</keyword>
<dbReference type="HAMAP" id="MF_00505">
    <property type="entry name" value="HSP90"/>
    <property type="match status" value="1"/>
</dbReference>
<evidence type="ECO:0000256" key="7">
    <source>
        <dbReference type="ARBA" id="ARBA00023186"/>
    </source>
</evidence>
<feature type="binding site" evidence="9">
    <location>
        <position position="177"/>
    </location>
    <ligand>
        <name>ATP</name>
        <dbReference type="ChEBI" id="CHEBI:30616"/>
    </ligand>
</feature>
<dbReference type="SUPFAM" id="SSF54211">
    <property type="entry name" value="Ribosomal protein S5 domain 2-like"/>
    <property type="match status" value="1"/>
</dbReference>
<dbReference type="GO" id="GO:0005737">
    <property type="term" value="C:cytoplasm"/>
    <property type="evidence" value="ECO:0007669"/>
    <property type="project" value="UniProtKB-SubCell"/>
</dbReference>
<proteinExistence type="inferred from homology"/>
<dbReference type="EMBL" id="FOGD01000006">
    <property type="protein sequence ID" value="SER30048.1"/>
    <property type="molecule type" value="Genomic_DNA"/>
</dbReference>
<dbReference type="InterPro" id="IPR003594">
    <property type="entry name" value="HATPase_dom"/>
</dbReference>
<comment type="subunit">
    <text evidence="8">Homodimer.</text>
</comment>
<feature type="binding site" evidence="9">
    <location>
        <position position="37"/>
    </location>
    <ligand>
        <name>ATP</name>
        <dbReference type="ChEBI" id="CHEBI:30616"/>
    </ligand>
</feature>
<feature type="binding site" evidence="9">
    <location>
        <begin position="125"/>
        <end position="130"/>
    </location>
    <ligand>
        <name>ATP</name>
        <dbReference type="ChEBI" id="CHEBI:30616"/>
    </ligand>
</feature>
<dbReference type="GO" id="GO:0140662">
    <property type="term" value="F:ATP-dependent protein folding chaperone"/>
    <property type="evidence" value="ECO:0007669"/>
    <property type="project" value="InterPro"/>
</dbReference>
<dbReference type="GO" id="GO:0016887">
    <property type="term" value="F:ATP hydrolysis activity"/>
    <property type="evidence" value="ECO:0007669"/>
    <property type="project" value="InterPro"/>
</dbReference>
<evidence type="ECO:0000259" key="10">
    <source>
        <dbReference type="SMART" id="SM00387"/>
    </source>
</evidence>
<dbReference type="AlphaFoldDB" id="A0A1H9N2E6"/>
<dbReference type="GO" id="GO:0051082">
    <property type="term" value="F:unfolded protein binding"/>
    <property type="evidence" value="ECO:0007669"/>
    <property type="project" value="UniProtKB-UniRule"/>
</dbReference>
<dbReference type="Proteomes" id="UP000199766">
    <property type="component" value="Unassembled WGS sequence"/>
</dbReference>
<dbReference type="InterPro" id="IPR001404">
    <property type="entry name" value="Hsp90_fam"/>
</dbReference>
<reference evidence="11 12" key="1">
    <citation type="submission" date="2016-10" db="EMBL/GenBank/DDBJ databases">
        <authorList>
            <person name="de Groot N.N."/>
        </authorList>
    </citation>
    <scope>NUCLEOTIDE SEQUENCE [LARGE SCALE GENOMIC DNA]</scope>
    <source>
        <strain evidence="11 12">ATCC 35958</strain>
    </source>
</reference>
<dbReference type="PIRSF" id="PIRSF002583">
    <property type="entry name" value="Hsp90"/>
    <property type="match status" value="1"/>
</dbReference>
<dbReference type="Pfam" id="PF00183">
    <property type="entry name" value="HSP90"/>
    <property type="match status" value="1"/>
</dbReference>
<keyword evidence="12" id="KW-1185">Reference proteome</keyword>
<dbReference type="Pfam" id="PF13589">
    <property type="entry name" value="HATPase_c_3"/>
    <property type="match status" value="1"/>
</dbReference>
<protein>
    <recommendedName>
        <fullName evidence="8">Chaperone protein HtpG</fullName>
    </recommendedName>
    <alternativeName>
        <fullName evidence="8">Heat shock protein HtpG</fullName>
    </alternativeName>
    <alternativeName>
        <fullName evidence="8">High temperature protein G</fullName>
    </alternativeName>
</protein>
<dbReference type="RefSeq" id="WP_091457186.1">
    <property type="nucleotide sequence ID" value="NZ_FOGD01000006.1"/>
</dbReference>
<dbReference type="Gene3D" id="3.30.565.10">
    <property type="entry name" value="Histidine kinase-like ATPase, C-terminal domain"/>
    <property type="match status" value="1"/>
</dbReference>
<keyword evidence="7 8" id="KW-0143">Chaperone</keyword>
<dbReference type="Gene3D" id="3.40.50.11260">
    <property type="match status" value="1"/>
</dbReference>
<dbReference type="SMART" id="SM00387">
    <property type="entry name" value="HATPase_c"/>
    <property type="match status" value="1"/>
</dbReference>
<dbReference type="InterPro" id="IPR020568">
    <property type="entry name" value="Ribosomal_Su5_D2-typ_SF"/>
</dbReference>
<evidence type="ECO:0000256" key="1">
    <source>
        <dbReference type="ARBA" id="ARBA00004496"/>
    </source>
</evidence>
<comment type="subcellular location">
    <subcellularLocation>
        <location evidence="1 8">Cytoplasm</location>
    </subcellularLocation>
</comment>
<dbReference type="PRINTS" id="PR00775">
    <property type="entry name" value="HEATSHOCK90"/>
</dbReference>
<dbReference type="PANTHER" id="PTHR11528">
    <property type="entry name" value="HEAT SHOCK PROTEIN 90 FAMILY MEMBER"/>
    <property type="match status" value="1"/>
</dbReference>
<dbReference type="OrthoDB" id="9802640at2"/>
<feature type="binding site" evidence="9">
    <location>
        <position position="33"/>
    </location>
    <ligand>
        <name>ATP</name>
        <dbReference type="ChEBI" id="CHEBI:30616"/>
    </ligand>
</feature>
<evidence type="ECO:0000256" key="9">
    <source>
        <dbReference type="PIRSR" id="PIRSR002583-1"/>
    </source>
</evidence>
<dbReference type="GO" id="GO:0005524">
    <property type="term" value="F:ATP binding"/>
    <property type="evidence" value="ECO:0007669"/>
    <property type="project" value="UniProtKB-UniRule"/>
</dbReference>
<dbReference type="NCBIfam" id="NF003555">
    <property type="entry name" value="PRK05218.1"/>
    <property type="match status" value="1"/>
</dbReference>
<dbReference type="InterPro" id="IPR037196">
    <property type="entry name" value="HSP90_C"/>
</dbReference>
<feature type="region of interest" description="C" evidence="8">
    <location>
        <begin position="585"/>
        <end position="652"/>
    </location>
</feature>
<feature type="binding site" evidence="9">
    <location>
        <position position="79"/>
    </location>
    <ligand>
        <name>ATP</name>
        <dbReference type="ChEBI" id="CHEBI:30616"/>
    </ligand>
</feature>
<dbReference type="InterPro" id="IPR020575">
    <property type="entry name" value="Hsp90_N"/>
</dbReference>
<keyword evidence="3 8" id="KW-0963">Cytoplasm</keyword>
<evidence type="ECO:0000256" key="2">
    <source>
        <dbReference type="ARBA" id="ARBA00008239"/>
    </source>
</evidence>
<evidence type="ECO:0000256" key="5">
    <source>
        <dbReference type="ARBA" id="ARBA00022840"/>
    </source>
</evidence>
<comment type="similarity">
    <text evidence="2 8">Belongs to the heat shock protein 90 family.</text>
</comment>
<feature type="binding site" evidence="9">
    <location>
        <begin position="99"/>
        <end position="100"/>
    </location>
    <ligand>
        <name>ATP</name>
        <dbReference type="ChEBI" id="CHEBI:30616"/>
    </ligand>
</feature>
<sequence length="652" mass="72399">MSKQTLHFQAEVAQLLHLVTHSLYSNQEIFLRELVSNASDACDKLRFEALNNNALYEDAPNLEVRVAFDKDAKTLTITDNGIGMSAQEAIDHLGTIAKSGTKDFMSRLEADKKADAKEQGQLIGQFGVGFYSGFIVADKITVESRRAGVPAEEGVRWISGGTGDFEVEAITRAQRGTSVILHLRAEAEEYLNAWKLKSIINKYSDHISLPIVMEKEEWKEGENDQPGGMVKTGDWETVNKASALWTRPKKEVTDEQYAEFYKAISHDFEAPLTWSHNRVEGNTEYTQLLYIPAKAPFDLWNRDKKAGVKLYVKRVFIMDEAEALLPTYLRFVKGVIDSADLPLNVSRELLQESRDVRAIREGSTKRVLSMLEDLAKHDKHTAAEGADGVTDVVDADDKAKEGKYSKFYAEFGAVLKEGLGEDFGNKERIAKLLRFASTSSDTASVSLADYKARMKEGQDAIYYITADNLAAAKNSPQLEVFKKKGIEVLLMVDRVDEWALNYLQEFDGTPLQSVAKGAVDLGKLQDETEKKAAEEAAEAFKPVLAKLKEALKDKAEDVRVTMRLVDSPACLVVQDDGMSTQLARMLKQAGQQAPDSKPVLEVNPEHPLVKKLDGSVHFHDLAHILFDQALLAEGGLPEDPAAYVKRVNALLV</sequence>
<evidence type="ECO:0000313" key="12">
    <source>
        <dbReference type="Proteomes" id="UP000199766"/>
    </source>
</evidence>
<dbReference type="SUPFAM" id="SSF110942">
    <property type="entry name" value="HSP90 C-terminal domain"/>
    <property type="match status" value="1"/>
</dbReference>
<dbReference type="STRING" id="180197.SAMN02982919_02139"/>
<keyword evidence="6 8" id="KW-0346">Stress response</keyword>
<feature type="region of interest" description="A; substrate-binding" evidence="8">
    <location>
        <begin position="1"/>
        <end position="347"/>
    </location>
</feature>